<dbReference type="STRING" id="76728.AQ490_21345"/>
<dbReference type="RefSeq" id="WP_018385939.1">
    <property type="nucleotide sequence ID" value="NZ_LLZU01000014.1"/>
</dbReference>
<dbReference type="PANTHER" id="PTHR43464">
    <property type="entry name" value="METHYLTRANSFERASE"/>
    <property type="match status" value="1"/>
</dbReference>
<organism evidence="5 6">
    <name type="scientific">Wenjunlia vitaminophila</name>
    <name type="common">Streptomyces vitaminophilus</name>
    <dbReference type="NCBI Taxonomy" id="76728"/>
    <lineage>
        <taxon>Bacteria</taxon>
        <taxon>Bacillati</taxon>
        <taxon>Actinomycetota</taxon>
        <taxon>Actinomycetes</taxon>
        <taxon>Kitasatosporales</taxon>
        <taxon>Streptomycetaceae</taxon>
        <taxon>Wenjunlia</taxon>
    </lineage>
</organism>
<dbReference type="Pfam" id="PF08241">
    <property type="entry name" value="Methyltransf_11"/>
    <property type="match status" value="1"/>
</dbReference>
<sequence length="272" mass="28880">MPTSPHLAPEILDFYTHAFDESARLTSNAEGALELVRTREILRRHLPPAPATVLDVGGGPGVHAGWLDTEGYRVRVVDPVPRHVEQATARGLDAQVGDARQLTAADDSYDVVLLLGPLYHLPEREDRDRALAEARRVVRPGGLVAAAAIGRAAVLYKHVATTLLGNEQIREEVAGTLSTGRYESGRRGFITAYLHTAEELAGELSAAGLTGVRVHGVEGPAWACLKAVEVHTGTVLTDSPMFTAALEAARLADAHPELLAASSHLLATAVAP</sequence>
<name>A0A0T6LT17_WENVI</name>
<dbReference type="InterPro" id="IPR013216">
    <property type="entry name" value="Methyltransf_11"/>
</dbReference>
<proteinExistence type="predicted"/>
<evidence type="ECO:0000259" key="4">
    <source>
        <dbReference type="Pfam" id="PF08241"/>
    </source>
</evidence>
<dbReference type="EMBL" id="LLZU01000014">
    <property type="protein sequence ID" value="KRV49156.1"/>
    <property type="molecule type" value="Genomic_DNA"/>
</dbReference>
<dbReference type="eggNOG" id="COG2226">
    <property type="taxonomic scope" value="Bacteria"/>
</dbReference>
<dbReference type="OrthoDB" id="9810615at2"/>
<keyword evidence="1 5" id="KW-0489">Methyltransferase</keyword>
<accession>A0A0T6LT17</accession>
<dbReference type="GO" id="GO:0008757">
    <property type="term" value="F:S-adenosylmethionine-dependent methyltransferase activity"/>
    <property type="evidence" value="ECO:0007669"/>
    <property type="project" value="InterPro"/>
</dbReference>
<feature type="domain" description="Methyltransferase type 11" evidence="4">
    <location>
        <begin position="54"/>
        <end position="145"/>
    </location>
</feature>
<evidence type="ECO:0000256" key="2">
    <source>
        <dbReference type="ARBA" id="ARBA00022679"/>
    </source>
</evidence>
<keyword evidence="6" id="KW-1185">Reference proteome</keyword>
<dbReference type="AlphaFoldDB" id="A0A0T6LT17"/>
<evidence type="ECO:0000256" key="1">
    <source>
        <dbReference type="ARBA" id="ARBA00022603"/>
    </source>
</evidence>
<reference evidence="5 6" key="1">
    <citation type="submission" date="2015-10" db="EMBL/GenBank/DDBJ databases">
        <title>Draft genome sequence of pyrrolomycin-producing Streptomyces vitaminophilus.</title>
        <authorList>
            <person name="Graham D.E."/>
            <person name="Mahan K.M."/>
            <person name="Klingeman D.M."/>
            <person name="Hettich R.L."/>
            <person name="Parry R.J."/>
        </authorList>
    </citation>
    <scope>NUCLEOTIDE SEQUENCE [LARGE SCALE GENOMIC DNA]</scope>
    <source>
        <strain evidence="5 6">ATCC 31673</strain>
    </source>
</reference>
<dbReference type="CDD" id="cd02440">
    <property type="entry name" value="AdoMet_MTases"/>
    <property type="match status" value="1"/>
</dbReference>
<comment type="caution">
    <text evidence="5">The sequence shown here is derived from an EMBL/GenBank/DDBJ whole genome shotgun (WGS) entry which is preliminary data.</text>
</comment>
<keyword evidence="3" id="KW-0949">S-adenosyl-L-methionine</keyword>
<gene>
    <name evidence="5" type="ORF">AQ490_21345</name>
</gene>
<dbReference type="PANTHER" id="PTHR43464:SF19">
    <property type="entry name" value="UBIQUINONE BIOSYNTHESIS O-METHYLTRANSFERASE, MITOCHONDRIAL"/>
    <property type="match status" value="1"/>
</dbReference>
<dbReference type="GO" id="GO:0032259">
    <property type="term" value="P:methylation"/>
    <property type="evidence" value="ECO:0007669"/>
    <property type="project" value="UniProtKB-KW"/>
</dbReference>
<protein>
    <submittedName>
        <fullName evidence="5">SAM-dependent methyltransferase</fullName>
    </submittedName>
</protein>
<dbReference type="Gene3D" id="3.40.50.150">
    <property type="entry name" value="Vaccinia Virus protein VP39"/>
    <property type="match status" value="1"/>
</dbReference>
<dbReference type="SUPFAM" id="SSF53335">
    <property type="entry name" value="S-adenosyl-L-methionine-dependent methyltransferases"/>
    <property type="match status" value="1"/>
</dbReference>
<keyword evidence="2 5" id="KW-0808">Transferase</keyword>
<dbReference type="InterPro" id="IPR029063">
    <property type="entry name" value="SAM-dependent_MTases_sf"/>
</dbReference>
<evidence type="ECO:0000256" key="3">
    <source>
        <dbReference type="ARBA" id="ARBA00022691"/>
    </source>
</evidence>
<dbReference type="Proteomes" id="UP000050867">
    <property type="component" value="Unassembled WGS sequence"/>
</dbReference>
<evidence type="ECO:0000313" key="5">
    <source>
        <dbReference type="EMBL" id="KRV49156.1"/>
    </source>
</evidence>
<evidence type="ECO:0000313" key="6">
    <source>
        <dbReference type="Proteomes" id="UP000050867"/>
    </source>
</evidence>